<sequence length="264" mass="27131">MSSSITSRLPVVTAERFVGKTAIVTGGSRGIGLAVAERLVAEGANVVITGRRPESLDAALASIDHGGRLHGVAGHAADADHQAQTVAVAMTRFGAVDLLVNNAAVNPVYGDLVGLDAAAAQKTFDVNCMTVLSWTQQAYRAHMGEYGGAIVNVSAVAAFRAARGIAFYGATKALINSLTASLAVELGPTVRVNAVAPAVVKTDFARLLYEGQEERIAAAYPLQRLGTSADVAGPVSYLLSEDASWITGQTLVVDGGLTLEAAGQ</sequence>
<dbReference type="FunFam" id="3.40.50.720:FF:000084">
    <property type="entry name" value="Short-chain dehydrogenase reductase"/>
    <property type="match status" value="1"/>
</dbReference>
<organism evidence="3 4">
    <name type="scientific">Nocardioides albidus</name>
    <dbReference type="NCBI Taxonomy" id="1517589"/>
    <lineage>
        <taxon>Bacteria</taxon>
        <taxon>Bacillati</taxon>
        <taxon>Actinomycetota</taxon>
        <taxon>Actinomycetes</taxon>
        <taxon>Propionibacteriales</taxon>
        <taxon>Nocardioidaceae</taxon>
        <taxon>Nocardioides</taxon>
    </lineage>
</organism>
<keyword evidence="2" id="KW-0560">Oxidoreductase</keyword>
<evidence type="ECO:0000256" key="1">
    <source>
        <dbReference type="ARBA" id="ARBA00006484"/>
    </source>
</evidence>
<dbReference type="NCBIfam" id="NF005559">
    <property type="entry name" value="PRK07231.1"/>
    <property type="match status" value="1"/>
</dbReference>
<comment type="similarity">
    <text evidence="1">Belongs to the short-chain dehydrogenases/reductases (SDR) family.</text>
</comment>
<evidence type="ECO:0000313" key="4">
    <source>
        <dbReference type="Proteomes" id="UP000313231"/>
    </source>
</evidence>
<dbReference type="PANTHER" id="PTHR43943">
    <property type="entry name" value="DEHYDROGENASE/REDUCTASE (SDR FAMILY) MEMBER 4"/>
    <property type="match status" value="1"/>
</dbReference>
<proteinExistence type="inferred from homology"/>
<dbReference type="PRINTS" id="PR00081">
    <property type="entry name" value="GDHRDH"/>
</dbReference>
<name>A0A5C4VRG5_9ACTN</name>
<evidence type="ECO:0000256" key="2">
    <source>
        <dbReference type="ARBA" id="ARBA00023002"/>
    </source>
</evidence>
<dbReference type="InterPro" id="IPR002347">
    <property type="entry name" value="SDR_fam"/>
</dbReference>
<dbReference type="RefSeq" id="WP_139623586.1">
    <property type="nucleotide sequence ID" value="NZ_VDMP01000025.1"/>
</dbReference>
<dbReference type="Pfam" id="PF13561">
    <property type="entry name" value="adh_short_C2"/>
    <property type="match status" value="1"/>
</dbReference>
<comment type="caution">
    <text evidence="3">The sequence shown here is derived from an EMBL/GenBank/DDBJ whole genome shotgun (WGS) entry which is preliminary data.</text>
</comment>
<dbReference type="InterPro" id="IPR036291">
    <property type="entry name" value="NAD(P)-bd_dom_sf"/>
</dbReference>
<dbReference type="PANTHER" id="PTHR43943:SF2">
    <property type="entry name" value="DEHYDROGENASE_REDUCTASE 4"/>
    <property type="match status" value="1"/>
</dbReference>
<dbReference type="SUPFAM" id="SSF51735">
    <property type="entry name" value="NAD(P)-binding Rossmann-fold domains"/>
    <property type="match status" value="1"/>
</dbReference>
<gene>
    <name evidence="3" type="ORF">FHP29_14610</name>
</gene>
<accession>A0A5C4VRG5</accession>
<dbReference type="CDD" id="cd05233">
    <property type="entry name" value="SDR_c"/>
    <property type="match status" value="1"/>
</dbReference>
<dbReference type="OrthoDB" id="9789398at2"/>
<protein>
    <submittedName>
        <fullName evidence="3">SDR family oxidoreductase</fullName>
    </submittedName>
</protein>
<dbReference type="Proteomes" id="UP000313231">
    <property type="component" value="Unassembled WGS sequence"/>
</dbReference>
<evidence type="ECO:0000313" key="3">
    <source>
        <dbReference type="EMBL" id="TNM38474.1"/>
    </source>
</evidence>
<dbReference type="Gene3D" id="3.40.50.720">
    <property type="entry name" value="NAD(P)-binding Rossmann-like Domain"/>
    <property type="match status" value="1"/>
</dbReference>
<dbReference type="AlphaFoldDB" id="A0A5C4VRG5"/>
<dbReference type="EMBL" id="VDMP01000025">
    <property type="protein sequence ID" value="TNM38474.1"/>
    <property type="molecule type" value="Genomic_DNA"/>
</dbReference>
<dbReference type="GO" id="GO:0016491">
    <property type="term" value="F:oxidoreductase activity"/>
    <property type="evidence" value="ECO:0007669"/>
    <property type="project" value="UniProtKB-KW"/>
</dbReference>
<reference evidence="3 4" key="1">
    <citation type="journal article" date="2016" name="Int. J. Syst. Evol. Microbiol.">
        <title>Nocardioides albidus sp. nov., an actinobacterium isolated from garden soil.</title>
        <authorList>
            <person name="Singh H."/>
            <person name="Du J."/>
            <person name="Trinh H."/>
            <person name="Won K."/>
            <person name="Yang J.E."/>
            <person name="Yin C."/>
            <person name="Kook M."/>
            <person name="Yi T.H."/>
        </authorList>
    </citation>
    <scope>NUCLEOTIDE SEQUENCE [LARGE SCALE GENOMIC DNA]</scope>
    <source>
        <strain evidence="3 4">CCTCC AB 2015297</strain>
    </source>
</reference>
<dbReference type="PRINTS" id="PR00080">
    <property type="entry name" value="SDRFAMILY"/>
</dbReference>
<keyword evidence="4" id="KW-1185">Reference proteome</keyword>